<proteinExistence type="predicted"/>
<feature type="chain" id="PRO_5032974892" evidence="1">
    <location>
        <begin position="25"/>
        <end position="272"/>
    </location>
</feature>
<keyword evidence="3" id="KW-1185">Reference proteome</keyword>
<dbReference type="Proteomes" id="UP000561181">
    <property type="component" value="Unassembled WGS sequence"/>
</dbReference>
<accession>A0A848QHG5</accession>
<evidence type="ECO:0000256" key="1">
    <source>
        <dbReference type="SAM" id="SignalP"/>
    </source>
</evidence>
<organism evidence="2 3">
    <name type="scientific">Pontixanthobacter rizhaonensis</name>
    <dbReference type="NCBI Taxonomy" id="2730337"/>
    <lineage>
        <taxon>Bacteria</taxon>
        <taxon>Pseudomonadati</taxon>
        <taxon>Pseudomonadota</taxon>
        <taxon>Alphaproteobacteria</taxon>
        <taxon>Sphingomonadales</taxon>
        <taxon>Erythrobacteraceae</taxon>
        <taxon>Pontixanthobacter</taxon>
    </lineage>
</organism>
<sequence length="272" mass="29126">MKNGFLAAILTAPMVIMAAPPLLAAMPPEGATEEQIAADAFALERGKQLFAHDQAAAVSSVALRKLIDFADHPEVRGYLTVPEEDGVIAVVFYSELDGAHYEFARFMVDGVTVKSGGLIDTPEDNPLSGALERQARSRAAALAYAAQQGAQMCGQASANTVVLPESEAGAVPVYILSGPTRPGRYPLGGHYLVEIDKDYQAATGRAFADQCFDGPIMPADPSIGPELFNVTHSFDNQPTEIHYFAHLHMKVPLQIAANNRFWTIDLTVDAAD</sequence>
<keyword evidence="1" id="KW-0732">Signal</keyword>
<feature type="signal peptide" evidence="1">
    <location>
        <begin position="1"/>
        <end position="24"/>
    </location>
</feature>
<gene>
    <name evidence="2" type="ORF">HKD42_08415</name>
</gene>
<evidence type="ECO:0000313" key="3">
    <source>
        <dbReference type="Proteomes" id="UP000561181"/>
    </source>
</evidence>
<protein>
    <submittedName>
        <fullName evidence="2">Uncharacterized protein</fullName>
    </submittedName>
</protein>
<evidence type="ECO:0000313" key="2">
    <source>
        <dbReference type="EMBL" id="NMW32082.1"/>
    </source>
</evidence>
<name>A0A848QHG5_9SPHN</name>
<dbReference type="RefSeq" id="WP_170012424.1">
    <property type="nucleotide sequence ID" value="NZ_JABCRE010000003.1"/>
</dbReference>
<comment type="caution">
    <text evidence="2">The sequence shown here is derived from an EMBL/GenBank/DDBJ whole genome shotgun (WGS) entry which is preliminary data.</text>
</comment>
<reference evidence="2 3" key="1">
    <citation type="submission" date="2020-04" db="EMBL/GenBank/DDBJ databases">
        <authorList>
            <person name="Liu A."/>
        </authorList>
    </citation>
    <scope>NUCLEOTIDE SEQUENCE [LARGE SCALE GENOMIC DNA]</scope>
    <source>
        <strain evidence="2 3">RZ02</strain>
    </source>
</reference>
<dbReference type="EMBL" id="JABCRE010000003">
    <property type="protein sequence ID" value="NMW32082.1"/>
    <property type="molecule type" value="Genomic_DNA"/>
</dbReference>
<dbReference type="AlphaFoldDB" id="A0A848QHG5"/>